<dbReference type="InterPro" id="IPR011894">
    <property type="entry name" value="PorC_KorC"/>
</dbReference>
<name>X1H5N1_9ZZZZ</name>
<dbReference type="InterPro" id="IPR019752">
    <property type="entry name" value="Pyrv/ketoisovalerate_OxRed_cat"/>
</dbReference>
<gene>
    <name evidence="3" type="ORF">S03H2_20870</name>
</gene>
<dbReference type="InterPro" id="IPR051626">
    <property type="entry name" value="Oxidoreductase_gamma_subunit"/>
</dbReference>
<comment type="caution">
    <text evidence="3">The sequence shown here is derived from an EMBL/GenBank/DDBJ whole genome shotgun (WGS) entry which is preliminary data.</text>
</comment>
<sequence length="190" mass="20585">MNKITEIRWHGRGGQGAKTASLLLAESALEEGKYIQGFPEYGPERMGAPMQSFTRISEVPISLHSHVRTPDAVVVLDSTLLGTVDVTFGLGEKGVILVNSPETPQAIRRKLGLNKGKVFTVDATSISIEILGKNLPNTPMLGALIKVTSLLSLDTVASSIKHKFGKKFSSRIIEGNIEAIKNAYEEVKEE</sequence>
<dbReference type="InterPro" id="IPR002869">
    <property type="entry name" value="Pyrv_flavodox_OxRed_cen"/>
</dbReference>
<dbReference type="EMBL" id="BARU01011054">
    <property type="protein sequence ID" value="GAH40608.1"/>
    <property type="molecule type" value="Genomic_DNA"/>
</dbReference>
<dbReference type="GO" id="GO:0016625">
    <property type="term" value="F:oxidoreductase activity, acting on the aldehyde or oxo group of donors, iron-sulfur protein as acceptor"/>
    <property type="evidence" value="ECO:0007669"/>
    <property type="project" value="InterPro"/>
</dbReference>
<dbReference type="PANTHER" id="PTHR43366">
    <property type="entry name" value="PYRUVATE SYNTHASE SUBUNIT PORC"/>
    <property type="match status" value="1"/>
</dbReference>
<dbReference type="Gene3D" id="3.40.920.10">
    <property type="entry name" value="Pyruvate-ferredoxin oxidoreductase, PFOR, domain III"/>
    <property type="match status" value="1"/>
</dbReference>
<organism evidence="3">
    <name type="scientific">marine sediment metagenome</name>
    <dbReference type="NCBI Taxonomy" id="412755"/>
    <lineage>
        <taxon>unclassified sequences</taxon>
        <taxon>metagenomes</taxon>
        <taxon>ecological metagenomes</taxon>
    </lineage>
</organism>
<dbReference type="SUPFAM" id="SSF53323">
    <property type="entry name" value="Pyruvate-ferredoxin oxidoreductase, PFOR, domain III"/>
    <property type="match status" value="1"/>
</dbReference>
<dbReference type="PANTHER" id="PTHR43366:SF1">
    <property type="entry name" value="PYRUVATE SYNTHASE SUBUNIT PORC"/>
    <property type="match status" value="1"/>
</dbReference>
<dbReference type="AlphaFoldDB" id="X1H5N1"/>
<proteinExistence type="predicted"/>
<evidence type="ECO:0000256" key="1">
    <source>
        <dbReference type="ARBA" id="ARBA00023002"/>
    </source>
</evidence>
<accession>X1H5N1</accession>
<reference evidence="3" key="1">
    <citation type="journal article" date="2014" name="Front. Microbiol.">
        <title>High frequency of phylogenetically diverse reductive dehalogenase-homologous genes in deep subseafloor sedimentary metagenomes.</title>
        <authorList>
            <person name="Kawai M."/>
            <person name="Futagami T."/>
            <person name="Toyoda A."/>
            <person name="Takaki Y."/>
            <person name="Nishi S."/>
            <person name="Hori S."/>
            <person name="Arai W."/>
            <person name="Tsubouchi T."/>
            <person name="Morono Y."/>
            <person name="Uchiyama I."/>
            <person name="Ito T."/>
            <person name="Fujiyama A."/>
            <person name="Inagaki F."/>
            <person name="Takami H."/>
        </authorList>
    </citation>
    <scope>NUCLEOTIDE SEQUENCE</scope>
    <source>
        <strain evidence="3">Expedition CK06-06</strain>
    </source>
</reference>
<protein>
    <recommendedName>
        <fullName evidence="2">Pyruvate/ketoisovalerate oxidoreductase catalytic domain-containing protein</fullName>
    </recommendedName>
</protein>
<dbReference type="Pfam" id="PF01558">
    <property type="entry name" value="POR"/>
    <property type="match status" value="1"/>
</dbReference>
<evidence type="ECO:0000259" key="2">
    <source>
        <dbReference type="Pfam" id="PF01558"/>
    </source>
</evidence>
<keyword evidence="1" id="KW-0560">Oxidoreductase</keyword>
<feature type="domain" description="Pyruvate/ketoisovalerate oxidoreductase catalytic" evidence="2">
    <location>
        <begin position="13"/>
        <end position="185"/>
    </location>
</feature>
<evidence type="ECO:0000313" key="3">
    <source>
        <dbReference type="EMBL" id="GAH40608.1"/>
    </source>
</evidence>
<dbReference type="NCBIfam" id="TIGR02175">
    <property type="entry name" value="PorC_KorC"/>
    <property type="match status" value="1"/>
</dbReference>